<dbReference type="PANTHER" id="PTHR43384:SF4">
    <property type="entry name" value="CELLULOSE BIOSYNTHESIS PROTEIN BCSQ-RELATED"/>
    <property type="match status" value="1"/>
</dbReference>
<dbReference type="InterPro" id="IPR050625">
    <property type="entry name" value="ParA/MinD_ATPase"/>
</dbReference>
<dbReference type="PANTHER" id="PTHR43384">
    <property type="entry name" value="SEPTUM SITE-DETERMINING PROTEIN MIND HOMOLOG, CHLOROPLASTIC-RELATED"/>
    <property type="match status" value="1"/>
</dbReference>
<gene>
    <name evidence="5" type="ORF">SMD27_07250</name>
</gene>
<proteinExistence type="predicted"/>
<keyword evidence="6" id="KW-1185">Reference proteome</keyword>
<dbReference type="InterPro" id="IPR002586">
    <property type="entry name" value="CobQ/CobB/MinD/ParA_Nub-bd_dom"/>
</dbReference>
<feature type="region of interest" description="Disordered" evidence="3">
    <location>
        <begin position="1"/>
        <end position="22"/>
    </location>
</feature>
<dbReference type="PIRSF" id="PIRSF003092">
    <property type="entry name" value="MinD"/>
    <property type="match status" value="1"/>
</dbReference>
<organism evidence="5 6">
    <name type="scientific">Dongia soli</name>
    <dbReference type="NCBI Taxonomy" id="600628"/>
    <lineage>
        <taxon>Bacteria</taxon>
        <taxon>Pseudomonadati</taxon>
        <taxon>Pseudomonadota</taxon>
        <taxon>Alphaproteobacteria</taxon>
        <taxon>Rhodospirillales</taxon>
        <taxon>Dongiaceae</taxon>
        <taxon>Dongia</taxon>
    </lineage>
</organism>
<feature type="domain" description="CobQ/CobB/MinD/ParA nucleotide binding" evidence="4">
    <location>
        <begin position="33"/>
        <end position="250"/>
    </location>
</feature>
<evidence type="ECO:0000313" key="6">
    <source>
        <dbReference type="Proteomes" id="UP001279642"/>
    </source>
</evidence>
<keyword evidence="1" id="KW-0547">Nucleotide-binding</keyword>
<evidence type="ECO:0000259" key="4">
    <source>
        <dbReference type="Pfam" id="PF01656"/>
    </source>
</evidence>
<name>A0ABU5E8N1_9PROT</name>
<accession>A0ABU5E8N1</accession>
<sequence>MSNGPQPTALRPLASSQAGSHPAGETEIIHNAIAVASGKGGVGKTWLSITLTHALANLGRKVVLLDGDLGLANIDIQLGITPHVDLGQVLEQQWPLERAITSYPDGGFDIVAGRSGSQTLANMPTHRLLNLSSGISSLGRTYDHVVIDLGAGIDRPVRYLATQSGRSIIVTTDEPTALTDAYAFIKLMRQQGAHSRIGVVVNMAASREDGMRTYETLAKACESFLQARPELLAVIQRDSKVKDSIRAQMPLLIRHPGSHAGNDVEILARRLANASS</sequence>
<dbReference type="CDD" id="cd02038">
    <property type="entry name" value="FlhG-like"/>
    <property type="match status" value="1"/>
</dbReference>
<dbReference type="InterPro" id="IPR025501">
    <property type="entry name" value="MinD_FleN"/>
</dbReference>
<evidence type="ECO:0000256" key="3">
    <source>
        <dbReference type="SAM" id="MobiDB-lite"/>
    </source>
</evidence>
<keyword evidence="2" id="KW-0067">ATP-binding</keyword>
<dbReference type="EMBL" id="JAXCLW010000002">
    <property type="protein sequence ID" value="MDY0882632.1"/>
    <property type="molecule type" value="Genomic_DNA"/>
</dbReference>
<dbReference type="InterPro" id="IPR033875">
    <property type="entry name" value="FlhG"/>
</dbReference>
<protein>
    <submittedName>
        <fullName evidence="5">MinD/ParA family protein</fullName>
    </submittedName>
</protein>
<evidence type="ECO:0000256" key="1">
    <source>
        <dbReference type="ARBA" id="ARBA00022741"/>
    </source>
</evidence>
<dbReference type="Proteomes" id="UP001279642">
    <property type="component" value="Unassembled WGS sequence"/>
</dbReference>
<dbReference type="Pfam" id="PF01656">
    <property type="entry name" value="CbiA"/>
    <property type="match status" value="1"/>
</dbReference>
<reference evidence="5 6" key="1">
    <citation type="journal article" date="2016" name="Antonie Van Leeuwenhoek">
        <title>Dongia soli sp. nov., isolated from soil from Dokdo, Korea.</title>
        <authorList>
            <person name="Kim D.U."/>
            <person name="Lee H."/>
            <person name="Kim H."/>
            <person name="Kim S.G."/>
            <person name="Ka J.O."/>
        </authorList>
    </citation>
    <scope>NUCLEOTIDE SEQUENCE [LARGE SCALE GENOMIC DNA]</scope>
    <source>
        <strain evidence="5 6">D78</strain>
    </source>
</reference>
<evidence type="ECO:0000256" key="2">
    <source>
        <dbReference type="ARBA" id="ARBA00022840"/>
    </source>
</evidence>
<dbReference type="InterPro" id="IPR027417">
    <property type="entry name" value="P-loop_NTPase"/>
</dbReference>
<dbReference type="Gene3D" id="3.40.50.300">
    <property type="entry name" value="P-loop containing nucleotide triphosphate hydrolases"/>
    <property type="match status" value="1"/>
</dbReference>
<dbReference type="RefSeq" id="WP_320507702.1">
    <property type="nucleotide sequence ID" value="NZ_JAXCLW010000002.1"/>
</dbReference>
<dbReference type="SUPFAM" id="SSF52540">
    <property type="entry name" value="P-loop containing nucleoside triphosphate hydrolases"/>
    <property type="match status" value="1"/>
</dbReference>
<comment type="caution">
    <text evidence="5">The sequence shown here is derived from an EMBL/GenBank/DDBJ whole genome shotgun (WGS) entry which is preliminary data.</text>
</comment>
<evidence type="ECO:0000313" key="5">
    <source>
        <dbReference type="EMBL" id="MDY0882632.1"/>
    </source>
</evidence>